<feature type="domain" description="Hemicentin-1-like von Willebrand factor A" evidence="11">
    <location>
        <begin position="77"/>
        <end position="227"/>
    </location>
</feature>
<keyword evidence="5" id="KW-0732">Signal</keyword>
<dbReference type="WBParaSite" id="PSAMB.scaffold4430size14628.g24411.t1">
    <property type="protein sequence ID" value="PSAMB.scaffold4430size14628.g24411.t1"/>
    <property type="gene ID" value="PSAMB.scaffold4430size14628.g24411"/>
</dbReference>
<evidence type="ECO:0000313" key="13">
    <source>
        <dbReference type="WBParaSite" id="PSAMB.scaffold4430size14628.g24411.t1"/>
    </source>
</evidence>
<dbReference type="SUPFAM" id="SSF57424">
    <property type="entry name" value="LDL receptor-like module"/>
    <property type="match status" value="2"/>
</dbReference>
<dbReference type="Proteomes" id="UP000887566">
    <property type="component" value="Unplaced"/>
</dbReference>
<comment type="subcellular location">
    <subcellularLocation>
        <location evidence="1">Membrane</location>
        <topology evidence="1">Single-pass membrane protein</topology>
    </subcellularLocation>
    <subcellularLocation>
        <location evidence="2">Secreted</location>
    </subcellularLocation>
</comment>
<dbReference type="InterPro" id="IPR050685">
    <property type="entry name" value="LDLR"/>
</dbReference>
<keyword evidence="9 10" id="KW-1015">Disulfide bond</keyword>
<feature type="domain" description="Hemicentin-1-like von Willebrand factor A" evidence="11">
    <location>
        <begin position="1026"/>
        <end position="1189"/>
    </location>
</feature>
<dbReference type="InterPro" id="IPR036055">
    <property type="entry name" value="LDL_receptor-like_sf"/>
</dbReference>
<evidence type="ECO:0000256" key="7">
    <source>
        <dbReference type="ARBA" id="ARBA00022989"/>
    </source>
</evidence>
<dbReference type="InterPro" id="IPR056861">
    <property type="entry name" value="HMCN1-like_VWA"/>
</dbReference>
<dbReference type="InterPro" id="IPR002172">
    <property type="entry name" value="LDrepeatLR_classA_rpt"/>
</dbReference>
<evidence type="ECO:0000256" key="10">
    <source>
        <dbReference type="PROSITE-ProRule" id="PRU00124"/>
    </source>
</evidence>
<keyword evidence="3" id="KW-0964">Secreted</keyword>
<feature type="disulfide bond" evidence="10">
    <location>
        <begin position="960"/>
        <end position="978"/>
    </location>
</feature>
<protein>
    <submittedName>
        <fullName evidence="13">VWFA domain-containing protein</fullName>
    </submittedName>
</protein>
<evidence type="ECO:0000313" key="12">
    <source>
        <dbReference type="Proteomes" id="UP000887566"/>
    </source>
</evidence>
<dbReference type="PANTHER" id="PTHR24270">
    <property type="entry name" value="LOW-DENSITY LIPOPROTEIN RECEPTOR-RELATED"/>
    <property type="match status" value="1"/>
</dbReference>
<evidence type="ECO:0000256" key="9">
    <source>
        <dbReference type="ARBA" id="ARBA00023157"/>
    </source>
</evidence>
<accession>A0A914WM09</accession>
<keyword evidence="8" id="KW-0472">Membrane</keyword>
<comment type="caution">
    <text evidence="10">Lacks conserved residue(s) required for the propagation of feature annotation.</text>
</comment>
<evidence type="ECO:0000256" key="6">
    <source>
        <dbReference type="ARBA" id="ARBA00022737"/>
    </source>
</evidence>
<organism evidence="12 13">
    <name type="scientific">Plectus sambesii</name>
    <dbReference type="NCBI Taxonomy" id="2011161"/>
    <lineage>
        <taxon>Eukaryota</taxon>
        <taxon>Metazoa</taxon>
        <taxon>Ecdysozoa</taxon>
        <taxon>Nematoda</taxon>
        <taxon>Chromadorea</taxon>
        <taxon>Plectida</taxon>
        <taxon>Plectina</taxon>
        <taxon>Plectoidea</taxon>
        <taxon>Plectidae</taxon>
        <taxon>Plectus</taxon>
    </lineage>
</organism>
<evidence type="ECO:0000256" key="2">
    <source>
        <dbReference type="ARBA" id="ARBA00004613"/>
    </source>
</evidence>
<evidence type="ECO:0000256" key="1">
    <source>
        <dbReference type="ARBA" id="ARBA00004167"/>
    </source>
</evidence>
<keyword evidence="7" id="KW-1133">Transmembrane helix</keyword>
<dbReference type="Pfam" id="PF25106">
    <property type="entry name" value="VWA_4"/>
    <property type="match status" value="3"/>
</dbReference>
<evidence type="ECO:0000256" key="4">
    <source>
        <dbReference type="ARBA" id="ARBA00022692"/>
    </source>
</evidence>
<evidence type="ECO:0000256" key="8">
    <source>
        <dbReference type="ARBA" id="ARBA00023136"/>
    </source>
</evidence>
<dbReference type="SUPFAM" id="SSF53300">
    <property type="entry name" value="vWA-like"/>
    <property type="match status" value="2"/>
</dbReference>
<dbReference type="InterPro" id="IPR036465">
    <property type="entry name" value="vWFA_dom_sf"/>
</dbReference>
<keyword evidence="4" id="KW-0812">Transmembrane</keyword>
<evidence type="ECO:0000259" key="11">
    <source>
        <dbReference type="Pfam" id="PF25106"/>
    </source>
</evidence>
<dbReference type="GO" id="GO:0016192">
    <property type="term" value="P:vesicle-mediated transport"/>
    <property type="evidence" value="ECO:0007669"/>
    <property type="project" value="UniProtKB-ARBA"/>
</dbReference>
<evidence type="ECO:0000256" key="5">
    <source>
        <dbReference type="ARBA" id="ARBA00022729"/>
    </source>
</evidence>
<dbReference type="GO" id="GO:0005886">
    <property type="term" value="C:plasma membrane"/>
    <property type="evidence" value="ECO:0007669"/>
    <property type="project" value="TreeGrafter"/>
</dbReference>
<keyword evidence="12" id="KW-1185">Reference proteome</keyword>
<evidence type="ECO:0000256" key="3">
    <source>
        <dbReference type="ARBA" id="ARBA00022525"/>
    </source>
</evidence>
<dbReference type="Gene3D" id="4.10.400.10">
    <property type="entry name" value="Low-density Lipoprotein Receptor"/>
    <property type="match status" value="1"/>
</dbReference>
<dbReference type="CDD" id="cd00112">
    <property type="entry name" value="LDLa"/>
    <property type="match status" value="1"/>
</dbReference>
<feature type="domain" description="Hemicentin-1-like von Willebrand factor A" evidence="11">
    <location>
        <begin position="1517"/>
        <end position="1627"/>
    </location>
</feature>
<name>A0A914WM09_9BILA</name>
<dbReference type="SMART" id="SM00192">
    <property type="entry name" value="LDLa"/>
    <property type="match status" value="3"/>
</dbReference>
<keyword evidence="6" id="KW-0677">Repeat</keyword>
<reference evidence="13" key="1">
    <citation type="submission" date="2022-11" db="UniProtKB">
        <authorList>
            <consortium name="WormBaseParasite"/>
        </authorList>
    </citation>
    <scope>IDENTIFICATION</scope>
</reference>
<dbReference type="PROSITE" id="PS50068">
    <property type="entry name" value="LDLRA_2"/>
    <property type="match status" value="1"/>
</dbReference>
<dbReference type="Gene3D" id="3.40.50.410">
    <property type="entry name" value="von Willebrand factor, type A domain"/>
    <property type="match status" value="1"/>
</dbReference>
<proteinExistence type="predicted"/>
<feature type="disulfide bond" evidence="10">
    <location>
        <begin position="953"/>
        <end position="965"/>
    </location>
</feature>
<sequence length="1628" mass="171792">MLAARSVTAAACGKNATNDCDPAPPEPAPPTKCPGCVPNETVNLFANAAPLTPIFVVDTGSSRMQVGWSDFTSALVDKALPVAVSKFSNQDQLQFSVVPTNNPQQYTSVKSLEQLKSSLNSVQFTNGQSCDQPLMTALLSAANISGVTPTSPLTLLTDSSISDLSLTEQVIAVALRNEIPINVIVSSMTSASNCDCLCSSVNKGSDSLSALKRIAHLTKGIYLETSKGGDYVQAANLLASIMRYDSQHFSFVAFTSNAYKHDLVADSGIDRYDGIFAATQPMTVTFQIDGIYKSEMMVDTGLSKALAVVPYPGDAISMICNMPGNTQTRLVGWPIAYALLMHDLTKPADYSTSAPYGVPVYVVFRYSNEEMVRLAIDTVTITDSESGSALLSGRPSDSVITLPVTLGPFGEAQYNFTKVFGPFMPKCRYLDISISGVNVGGERLERLVQTTFLFNSMDKTPAQTWLSADCILGMFDCGGGQCIPAQMYKDCTLQCGSGADEALPNKGEPCSALSSDQMPTCKPLVPPCVSCAPDDLDTILNNRLPIMAGFVFDTDVRPAGGQSNFAAIAAALGAQISVLTKRFPNRLTNAFVVPLGEAPGTVSSFPPNNIQQTLLQLPETTSSCSKPLLAALNSSLQTATRESVITMYLTSTASDLQALDALLLSAVEKNIIINIVIGDVSCDCICSTNNKGGDTISALKKLAMVTHGSYFEVQNAAAYDGITRLTTGDLRPDSLLLSRSEGQNNITTIIPLDSGLSAATLLAQGILPRMFNADDQTVVTILDTDSSLAAALPLVVPSVQFKSSSAANGPVSTKIAGYGWPSALVTLSPNPFADKPLLTNSPINGMPLYALVSTSDASVLPIDVKKVHITDSLMGTELASGNVVSYANNGAPQYSFIYGPFSAPKSTNQQPLYFDVAIDARNVAGEDIRRVAKQAFIVRDKSTDIDDHLPGSCNSGEFDCGEGVCIDQSKYLDCVIDCADGIDEARPISSSSSLTCEPFPPKCTTGCVPTLPPTQLYANESALSAVFLLDTSLSMSAARGLTASAVQESLQKVINTFPKRIDKLILIPVAQVVLPATTFQNLTELTSRMLSTVSDSTLKCEKPLLQALINGIDSSSPSSVITLITDSSVSDLYQLNDVIDSAVSSGVQINVIVSDDDCNCVCTKDSKSPTSIDALKKLTRVTHGTFFEIAATNNAYHGAIAVTSESTRPDWVLLGDQVSNGTASISVALDRGLDTVTALSSGTNAHQNISAAAVQPVKNDVINEPNVNADQLPIVFPGSLTVNGATVGNGEVDTQIFGLGWPAALAALTSNPSAQTPAFVRQLVAGTNVYAVVGNSQSNILKLPILSIKLIDSITGQLIMEKIAKPYNNPAAPQYTYVTDNFTAPCSYFDIAIIAANAAGEIIERTAKSTFSLRDATDESLASIPGQCKVGEFDCGDKCIESYRYRDCIADCSNGLDEARTIPTVCAANSSDTWTCVPAPWPTTTPTAQPSSTTAAPGCNDCVPGEAFSDMPPVSAVVVVDLSSRMTNDFPLLADSLSTQLIAVAADWPNAIDSFIFVPIDTAMTLPTKTTDMSAFLQTLKGITTDGSTSCQKQLLTRLLTGIQAAKPKSVVTLVTSSGASDLSLLNS</sequence>
<dbReference type="PRINTS" id="PR00261">
    <property type="entry name" value="LDLRECEPTOR"/>
</dbReference>